<proteinExistence type="predicted"/>
<keyword evidence="1" id="KW-0472">Membrane</keyword>
<dbReference type="eggNOG" id="ENOG502RRSW">
    <property type="taxonomic scope" value="Eukaryota"/>
</dbReference>
<dbReference type="Gramene" id="OBART01G35540.1">
    <property type="protein sequence ID" value="OBART01G35540.1"/>
    <property type="gene ID" value="OBART01G35540"/>
</dbReference>
<dbReference type="PANTHER" id="PTHR34945">
    <property type="entry name" value="2-OXOGLUTARATE (2OG) AND FE(II)-DEPENDENT OXYGENASE SUPERFAMILY PROTEIN"/>
    <property type="match status" value="1"/>
</dbReference>
<protein>
    <submittedName>
        <fullName evidence="2">Uncharacterized protein</fullName>
    </submittedName>
</protein>
<reference evidence="2" key="1">
    <citation type="journal article" date="2009" name="Rice">
        <title>De Novo Next Generation Sequencing of Plant Genomes.</title>
        <authorList>
            <person name="Rounsley S."/>
            <person name="Marri P.R."/>
            <person name="Yu Y."/>
            <person name="He R."/>
            <person name="Sisneros N."/>
            <person name="Goicoechea J.L."/>
            <person name="Lee S.J."/>
            <person name="Angelova A."/>
            <person name="Kudrna D."/>
            <person name="Luo M."/>
            <person name="Affourtit J."/>
            <person name="Desany B."/>
            <person name="Knight J."/>
            <person name="Niazi F."/>
            <person name="Egholm M."/>
            <person name="Wing R.A."/>
        </authorList>
    </citation>
    <scope>NUCLEOTIDE SEQUENCE [LARGE SCALE GENOMIC DNA]</scope>
    <source>
        <strain evidence="2">cv. IRGC 105608</strain>
    </source>
</reference>
<organism evidence="2">
    <name type="scientific">Oryza barthii</name>
    <dbReference type="NCBI Taxonomy" id="65489"/>
    <lineage>
        <taxon>Eukaryota</taxon>
        <taxon>Viridiplantae</taxon>
        <taxon>Streptophyta</taxon>
        <taxon>Embryophyta</taxon>
        <taxon>Tracheophyta</taxon>
        <taxon>Spermatophyta</taxon>
        <taxon>Magnoliopsida</taxon>
        <taxon>Liliopsida</taxon>
        <taxon>Poales</taxon>
        <taxon>Poaceae</taxon>
        <taxon>BOP clade</taxon>
        <taxon>Oryzoideae</taxon>
        <taxon>Oryzeae</taxon>
        <taxon>Oryzinae</taxon>
        <taxon>Oryza</taxon>
    </lineage>
</organism>
<dbReference type="AlphaFoldDB" id="A0A0D3EVN5"/>
<keyword evidence="3" id="KW-1185">Reference proteome</keyword>
<dbReference type="HOGENOM" id="CLU_1374388_0_0_1"/>
<keyword evidence="1" id="KW-1133">Transmembrane helix</keyword>
<reference evidence="2" key="2">
    <citation type="submission" date="2015-03" db="UniProtKB">
        <authorList>
            <consortium name="EnsemblPlants"/>
        </authorList>
    </citation>
    <scope>IDENTIFICATION</scope>
</reference>
<evidence type="ECO:0000256" key="1">
    <source>
        <dbReference type="SAM" id="Phobius"/>
    </source>
</evidence>
<dbReference type="Proteomes" id="UP000026960">
    <property type="component" value="Chromosome 1"/>
</dbReference>
<dbReference type="PANTHER" id="PTHR34945:SF4">
    <property type="entry name" value="2-OXOGLUTARATE (2OG) AND FE(II)-DEPENDENT OXYGENASE SUPERFAMILY PROTEIN"/>
    <property type="match status" value="1"/>
</dbReference>
<keyword evidence="1" id="KW-0812">Transmembrane</keyword>
<evidence type="ECO:0000313" key="3">
    <source>
        <dbReference type="Proteomes" id="UP000026960"/>
    </source>
</evidence>
<dbReference type="PaxDb" id="65489-OBART01G35540.1"/>
<evidence type="ECO:0000313" key="2">
    <source>
        <dbReference type="EnsemblPlants" id="OBART01G35540.1"/>
    </source>
</evidence>
<feature type="transmembrane region" description="Helical" evidence="1">
    <location>
        <begin position="169"/>
        <end position="187"/>
    </location>
</feature>
<name>A0A0D3EVN5_9ORYZ</name>
<accession>A0A0D3EVN5</accession>
<sequence length="188" mass="21218">MEIVASKMEDLAQCVMRVLSDNARNPEDSALSTGAASILCLTLYNCNKLKTYWSEFGSTNPPNSYALSIHLSGRDQEICLRNQSGSTFFSLPAGSMLVTIGKQIQFCYVRTQEWSNGEFKNAVGEILFELTDEPNPFISLELLYSPGHLRLPDVGRHARCIDHPKTVSFRDQILVALVLLVFFYLFWR</sequence>
<dbReference type="EnsemblPlants" id="OBART01G35540.1">
    <property type="protein sequence ID" value="OBART01G35540.1"/>
    <property type="gene ID" value="OBART01G35540"/>
</dbReference>